<dbReference type="Proteomes" id="UP000652761">
    <property type="component" value="Unassembled WGS sequence"/>
</dbReference>
<dbReference type="OrthoDB" id="1922776at2759"/>
<comment type="caution">
    <text evidence="1">The sequence shown here is derived from an EMBL/GenBank/DDBJ whole genome shotgun (WGS) entry which is preliminary data.</text>
</comment>
<evidence type="ECO:0000313" key="1">
    <source>
        <dbReference type="EMBL" id="MQM00276.1"/>
    </source>
</evidence>
<protein>
    <recommendedName>
        <fullName evidence="3">Replication factor A C-terminal domain-containing protein</fullName>
    </recommendedName>
</protein>
<dbReference type="Gene3D" id="2.40.50.140">
    <property type="entry name" value="Nucleic acid-binding proteins"/>
    <property type="match status" value="1"/>
</dbReference>
<dbReference type="SUPFAM" id="SSF50249">
    <property type="entry name" value="Nucleic acid-binding proteins"/>
    <property type="match status" value="1"/>
</dbReference>
<sequence>MLSLSKAHTFPLNLSLAMEGTEGKPWTGLCTIVAVDSGTTSYLACSICERTLPEGVAGGHCRYCNHNAFNPGSFGSKRLYRLHLSVATADKVVTVMCFDRMAQLLFGCSADVFFDFCKLNPKAVDTACKILEGGMFKMTLSRPKNGNAQHLRVTSLVPLSSQFQPVIEILKKH</sequence>
<dbReference type="EMBL" id="NMUH01002485">
    <property type="protein sequence ID" value="MQM00276.1"/>
    <property type="molecule type" value="Genomic_DNA"/>
</dbReference>
<organism evidence="1 2">
    <name type="scientific">Colocasia esculenta</name>
    <name type="common">Wild taro</name>
    <name type="synonym">Arum esculentum</name>
    <dbReference type="NCBI Taxonomy" id="4460"/>
    <lineage>
        <taxon>Eukaryota</taxon>
        <taxon>Viridiplantae</taxon>
        <taxon>Streptophyta</taxon>
        <taxon>Embryophyta</taxon>
        <taxon>Tracheophyta</taxon>
        <taxon>Spermatophyta</taxon>
        <taxon>Magnoliopsida</taxon>
        <taxon>Liliopsida</taxon>
        <taxon>Araceae</taxon>
        <taxon>Aroideae</taxon>
        <taxon>Colocasieae</taxon>
        <taxon>Colocasia</taxon>
    </lineage>
</organism>
<dbReference type="InterPro" id="IPR012340">
    <property type="entry name" value="NA-bd_OB-fold"/>
</dbReference>
<evidence type="ECO:0000313" key="2">
    <source>
        <dbReference type="Proteomes" id="UP000652761"/>
    </source>
</evidence>
<name>A0A843VWJ5_COLES</name>
<gene>
    <name evidence="1" type="ORF">Taro_033006</name>
</gene>
<accession>A0A843VWJ5</accession>
<reference evidence="1" key="1">
    <citation type="submission" date="2017-07" db="EMBL/GenBank/DDBJ databases">
        <title>Taro Niue Genome Assembly and Annotation.</title>
        <authorList>
            <person name="Atibalentja N."/>
            <person name="Keating K."/>
            <person name="Fields C.J."/>
        </authorList>
    </citation>
    <scope>NUCLEOTIDE SEQUENCE</scope>
    <source>
        <strain evidence="1">Niue_2</strain>
        <tissue evidence="1">Leaf</tissue>
    </source>
</reference>
<proteinExistence type="predicted"/>
<keyword evidence="2" id="KW-1185">Reference proteome</keyword>
<dbReference type="AlphaFoldDB" id="A0A843VWJ5"/>
<feature type="non-terminal residue" evidence="1">
    <location>
        <position position="173"/>
    </location>
</feature>
<evidence type="ECO:0008006" key="3">
    <source>
        <dbReference type="Google" id="ProtNLM"/>
    </source>
</evidence>